<protein>
    <recommendedName>
        <fullName evidence="6">Carboxypeptidase</fullName>
        <ecNumber evidence="6">3.4.16.-</ecNumber>
    </recommendedName>
</protein>
<sequence>MGARLVLCLSALAVFQTVRAQDGNSSYPNPYSGMPTGDYSPAWQSYFEVTDPLPNVTWTLSRSFAGNIPVNRPGHPNNTLFFWGFESQNGSLTAAAGERSTEPWGIWLNGGPGSSSMVGLTLENGPIRIGPNYGATQNNYSWSTLADYIWIDQPVGTGFSTADGTGYVTDEDLMGTDFMGFLSNLVKVFPSLATRPLYLTGESYAGAYIPYITKTYFGMENPPVNLRKIAIGDGTMGSQIEFMLLPVVTVLETYPQIIGYNTSVFEHFQAISHYCGYDLNLSYPQPSHFPTLQLNPAPQYPFTAADMLNKKSFAAHVASRYASQSSGMKLSKRDREEKREEWMMKRVYNSGQLIDPYYGCDVYDEMVDFALNFTFPWTLGGIDVYDIPDTLNPEVPQDPSVFLNDNRTRAALHAPLKTWIESIPYPFITGQPGNDPSVEPMAFFTDMATNATAKNVSVVIYSGNDDSLVTHRGSQVVIQNTTFGGIQGFTRKPSTPWYDDSGNFAGIVHQERNWTYVLFQGTGHLIPYLKPAAALTFLREFVLGSNTTGLVTTSSNGSVIVVGGENSTLAEDVMPGQKEVYYGSLTTQSTTVWPSATIAAWESFIATATATGSTRAVSSAGGREVGWSVVSALVMLPVLVFVSMW</sequence>
<keyword evidence="2 6" id="KW-0121">Carboxypeptidase</keyword>
<evidence type="ECO:0000256" key="3">
    <source>
        <dbReference type="ARBA" id="ARBA00022670"/>
    </source>
</evidence>
<dbReference type="GO" id="GO:0006508">
    <property type="term" value="P:proteolysis"/>
    <property type="evidence" value="ECO:0007669"/>
    <property type="project" value="UniProtKB-KW"/>
</dbReference>
<dbReference type="SUPFAM" id="SSF53474">
    <property type="entry name" value="alpha/beta-Hydrolases"/>
    <property type="match status" value="1"/>
</dbReference>
<dbReference type="GO" id="GO:0004185">
    <property type="term" value="F:serine-type carboxypeptidase activity"/>
    <property type="evidence" value="ECO:0007669"/>
    <property type="project" value="UniProtKB-UniRule"/>
</dbReference>
<dbReference type="PANTHER" id="PTHR11802:SF479">
    <property type="entry name" value="CARBOXYPEPTIDASE"/>
    <property type="match status" value="1"/>
</dbReference>
<dbReference type="PRINTS" id="PR00724">
    <property type="entry name" value="CRBOXYPTASEC"/>
</dbReference>
<dbReference type="PANTHER" id="PTHR11802">
    <property type="entry name" value="SERINE PROTEASE FAMILY S10 SERINE CARBOXYPEPTIDASE"/>
    <property type="match status" value="1"/>
</dbReference>
<evidence type="ECO:0000256" key="5">
    <source>
        <dbReference type="ARBA" id="ARBA00023180"/>
    </source>
</evidence>
<proteinExistence type="inferred from homology"/>
<dbReference type="Proteomes" id="UP000027265">
    <property type="component" value="Unassembled WGS sequence"/>
</dbReference>
<evidence type="ECO:0000256" key="1">
    <source>
        <dbReference type="ARBA" id="ARBA00009431"/>
    </source>
</evidence>
<gene>
    <name evidence="7" type="ORF">JAAARDRAFT_30800</name>
</gene>
<keyword evidence="3 6" id="KW-0645">Protease</keyword>
<evidence type="ECO:0000256" key="2">
    <source>
        <dbReference type="ARBA" id="ARBA00022645"/>
    </source>
</evidence>
<dbReference type="InParanoid" id="A0A067Q307"/>
<reference evidence="8" key="1">
    <citation type="journal article" date="2014" name="Proc. Natl. Acad. Sci. U.S.A.">
        <title>Extensive sampling of basidiomycete genomes demonstrates inadequacy of the white-rot/brown-rot paradigm for wood decay fungi.</title>
        <authorList>
            <person name="Riley R."/>
            <person name="Salamov A.A."/>
            <person name="Brown D.W."/>
            <person name="Nagy L.G."/>
            <person name="Floudas D."/>
            <person name="Held B.W."/>
            <person name="Levasseur A."/>
            <person name="Lombard V."/>
            <person name="Morin E."/>
            <person name="Otillar R."/>
            <person name="Lindquist E.A."/>
            <person name="Sun H."/>
            <person name="LaButti K.M."/>
            <person name="Schmutz J."/>
            <person name="Jabbour D."/>
            <person name="Luo H."/>
            <person name="Baker S.E."/>
            <person name="Pisabarro A.G."/>
            <person name="Walton J.D."/>
            <person name="Blanchette R.A."/>
            <person name="Henrissat B."/>
            <person name="Martin F."/>
            <person name="Cullen D."/>
            <person name="Hibbett D.S."/>
            <person name="Grigoriev I.V."/>
        </authorList>
    </citation>
    <scope>NUCLEOTIDE SEQUENCE [LARGE SCALE GENOMIC DNA]</scope>
    <source>
        <strain evidence="8">MUCL 33604</strain>
    </source>
</reference>
<evidence type="ECO:0000256" key="6">
    <source>
        <dbReference type="RuleBase" id="RU361156"/>
    </source>
</evidence>
<dbReference type="InterPro" id="IPR029058">
    <property type="entry name" value="AB_hydrolase_fold"/>
</dbReference>
<comment type="similarity">
    <text evidence="1 6">Belongs to the peptidase S10 family.</text>
</comment>
<dbReference type="PROSITE" id="PS00131">
    <property type="entry name" value="CARBOXYPEPT_SER_SER"/>
    <property type="match status" value="1"/>
</dbReference>
<evidence type="ECO:0000256" key="4">
    <source>
        <dbReference type="ARBA" id="ARBA00022801"/>
    </source>
</evidence>
<keyword evidence="4 6" id="KW-0378">Hydrolase</keyword>
<organism evidence="7 8">
    <name type="scientific">Jaapia argillacea MUCL 33604</name>
    <dbReference type="NCBI Taxonomy" id="933084"/>
    <lineage>
        <taxon>Eukaryota</taxon>
        <taxon>Fungi</taxon>
        <taxon>Dikarya</taxon>
        <taxon>Basidiomycota</taxon>
        <taxon>Agaricomycotina</taxon>
        <taxon>Agaricomycetes</taxon>
        <taxon>Agaricomycetidae</taxon>
        <taxon>Jaapiales</taxon>
        <taxon>Jaapiaceae</taxon>
        <taxon>Jaapia</taxon>
    </lineage>
</organism>
<dbReference type="Gene3D" id="3.40.50.1820">
    <property type="entry name" value="alpha/beta hydrolase"/>
    <property type="match status" value="1"/>
</dbReference>
<feature type="chain" id="PRO_5006512179" description="Carboxypeptidase" evidence="6">
    <location>
        <begin position="21"/>
        <end position="645"/>
    </location>
</feature>
<dbReference type="HOGENOM" id="CLU_440163_0_0_1"/>
<keyword evidence="5" id="KW-0325">Glycoprotein</keyword>
<name>A0A067Q307_9AGAM</name>
<keyword evidence="6" id="KW-0732">Signal</keyword>
<dbReference type="EC" id="3.4.16.-" evidence="6"/>
<evidence type="ECO:0000313" key="7">
    <source>
        <dbReference type="EMBL" id="KDQ61374.1"/>
    </source>
</evidence>
<dbReference type="EMBL" id="KL197712">
    <property type="protein sequence ID" value="KDQ61374.1"/>
    <property type="molecule type" value="Genomic_DNA"/>
</dbReference>
<keyword evidence="8" id="KW-1185">Reference proteome</keyword>
<dbReference type="OrthoDB" id="443318at2759"/>
<dbReference type="InterPro" id="IPR001563">
    <property type="entry name" value="Peptidase_S10"/>
</dbReference>
<dbReference type="InterPro" id="IPR018202">
    <property type="entry name" value="Ser_caboxypep_ser_AS"/>
</dbReference>
<feature type="signal peptide" evidence="6">
    <location>
        <begin position="1"/>
        <end position="20"/>
    </location>
</feature>
<evidence type="ECO:0000313" key="8">
    <source>
        <dbReference type="Proteomes" id="UP000027265"/>
    </source>
</evidence>
<accession>A0A067Q307</accession>
<dbReference type="Pfam" id="PF00450">
    <property type="entry name" value="Peptidase_S10"/>
    <property type="match status" value="1"/>
</dbReference>
<dbReference type="STRING" id="933084.A0A067Q307"/>
<dbReference type="AlphaFoldDB" id="A0A067Q307"/>